<dbReference type="InterPro" id="IPR016053">
    <property type="entry name" value="Haem_Oase-like"/>
</dbReference>
<evidence type="ECO:0000313" key="1">
    <source>
        <dbReference type="EMBL" id="MEM5498871.1"/>
    </source>
</evidence>
<dbReference type="Pfam" id="PF01126">
    <property type="entry name" value="Heme_oxygenase"/>
    <property type="match status" value="1"/>
</dbReference>
<protein>
    <submittedName>
        <fullName evidence="1">Biliverdin-producing heme oxygenase</fullName>
    </submittedName>
</protein>
<reference evidence="1 2" key="1">
    <citation type="submission" date="2024-03" db="EMBL/GenBank/DDBJ databases">
        <title>Community enrichment and isolation of bacterial strains for fucoidan degradation.</title>
        <authorList>
            <person name="Sichert A."/>
        </authorList>
    </citation>
    <scope>NUCLEOTIDE SEQUENCE [LARGE SCALE GENOMIC DNA]</scope>
    <source>
        <strain evidence="1 2">AS12</strain>
    </source>
</reference>
<comment type="caution">
    <text evidence="1">The sequence shown here is derived from an EMBL/GenBank/DDBJ whole genome shotgun (WGS) entry which is preliminary data.</text>
</comment>
<proteinExistence type="predicted"/>
<keyword evidence="2" id="KW-1185">Reference proteome</keyword>
<dbReference type="RefSeq" id="WP_342882251.1">
    <property type="nucleotide sequence ID" value="NZ_JBBMQS010000009.1"/>
</dbReference>
<dbReference type="EMBL" id="JBBMQS010000009">
    <property type="protein sequence ID" value="MEM5498871.1"/>
    <property type="molecule type" value="Genomic_DNA"/>
</dbReference>
<accession>A0ABU9SYC3</accession>
<name>A0ABU9SYC3_9ALTE</name>
<evidence type="ECO:0000313" key="2">
    <source>
        <dbReference type="Proteomes" id="UP001461163"/>
    </source>
</evidence>
<dbReference type="SUPFAM" id="SSF48613">
    <property type="entry name" value="Heme oxygenase-like"/>
    <property type="match status" value="1"/>
</dbReference>
<dbReference type="InterPro" id="IPR016084">
    <property type="entry name" value="Haem_Oase-like_multi-hlx"/>
</dbReference>
<dbReference type="Gene3D" id="1.20.910.10">
    <property type="entry name" value="Heme oxygenase-like"/>
    <property type="match status" value="1"/>
</dbReference>
<sequence>MSTSNMTSIQATPISIGHFLKTGTQGLHREVEGTLSKILFHRDLTAQVYLQVLMAMQAAYASMERAMLSFPESKAAYKNRSKQAFINNDIAYMEQALLDLKRDISTRASNKDDLTHHVKSNVELHSTAQAMGMMYVLEGATLGGEHIQARLTRHDWLDIQHGVAFFNSYQEQRMVRWGEFLTVLQQYYERNPDDCDEIMQGAELAFECIHDCLEGISL</sequence>
<organism evidence="1 2">
    <name type="scientific">Paraglaciecola mesophila</name>
    <dbReference type="NCBI Taxonomy" id="197222"/>
    <lineage>
        <taxon>Bacteria</taxon>
        <taxon>Pseudomonadati</taxon>
        <taxon>Pseudomonadota</taxon>
        <taxon>Gammaproteobacteria</taxon>
        <taxon>Alteromonadales</taxon>
        <taxon>Alteromonadaceae</taxon>
        <taxon>Paraglaciecola</taxon>
    </lineage>
</organism>
<dbReference type="CDD" id="cd19166">
    <property type="entry name" value="HemeO-bac"/>
    <property type="match status" value="1"/>
</dbReference>
<dbReference type="Proteomes" id="UP001461163">
    <property type="component" value="Unassembled WGS sequence"/>
</dbReference>
<gene>
    <name evidence="1" type="ORF">WNY77_15785</name>
</gene>